<evidence type="ECO:0000313" key="3">
    <source>
        <dbReference type="Proteomes" id="UP000184225"/>
    </source>
</evidence>
<dbReference type="AlphaFoldDB" id="A0A1M6A784"/>
<gene>
    <name evidence="2" type="ORF">SAMN04488096_101114</name>
</gene>
<accession>A0A1M6A784</accession>
<dbReference type="InterPro" id="IPR018551">
    <property type="entry name" value="DUF2007"/>
</dbReference>
<organism evidence="2 3">
    <name type="scientific">Mesonia phycicola</name>
    <dbReference type="NCBI Taxonomy" id="579105"/>
    <lineage>
        <taxon>Bacteria</taxon>
        <taxon>Pseudomonadati</taxon>
        <taxon>Bacteroidota</taxon>
        <taxon>Flavobacteriia</taxon>
        <taxon>Flavobacteriales</taxon>
        <taxon>Flavobacteriaceae</taxon>
        <taxon>Mesonia</taxon>
    </lineage>
</organism>
<keyword evidence="3" id="KW-1185">Reference proteome</keyword>
<evidence type="ECO:0000313" key="2">
    <source>
        <dbReference type="EMBL" id="SHI32287.1"/>
    </source>
</evidence>
<name>A0A1M6A784_9FLAO</name>
<proteinExistence type="predicted"/>
<protein>
    <submittedName>
        <fullName evidence="2">Putative signal transducing protein</fullName>
    </submittedName>
</protein>
<reference evidence="2 3" key="1">
    <citation type="submission" date="2016-11" db="EMBL/GenBank/DDBJ databases">
        <authorList>
            <person name="Jaros S."/>
            <person name="Januszkiewicz K."/>
            <person name="Wedrychowicz H."/>
        </authorList>
    </citation>
    <scope>NUCLEOTIDE SEQUENCE [LARGE SCALE GENOMIC DNA]</scope>
    <source>
        <strain evidence="2 3">DSM 21425</strain>
    </source>
</reference>
<sequence>MGTDNATYENIYTGSEVNIQYLQEVLRKASINSIVKNNFESGLRAGFGGGLSGQVQLFVQKSHANEAIKIVKATFPETEN</sequence>
<dbReference type="Pfam" id="PF09413">
    <property type="entry name" value="DUF2007"/>
    <property type="match status" value="1"/>
</dbReference>
<dbReference type="OrthoDB" id="1149279at2"/>
<dbReference type="Proteomes" id="UP000184225">
    <property type="component" value="Unassembled WGS sequence"/>
</dbReference>
<dbReference type="RefSeq" id="WP_073147165.1">
    <property type="nucleotide sequence ID" value="NZ_FQYY01000001.1"/>
</dbReference>
<feature type="domain" description="DUF2007" evidence="1">
    <location>
        <begin position="12"/>
        <end position="72"/>
    </location>
</feature>
<dbReference type="EMBL" id="FQYY01000001">
    <property type="protein sequence ID" value="SHI32287.1"/>
    <property type="molecule type" value="Genomic_DNA"/>
</dbReference>
<evidence type="ECO:0000259" key="1">
    <source>
        <dbReference type="Pfam" id="PF09413"/>
    </source>
</evidence>